<evidence type="ECO:0000313" key="2">
    <source>
        <dbReference type="Proteomes" id="UP000670092"/>
    </source>
</evidence>
<protein>
    <submittedName>
        <fullName evidence="1">Uncharacterized protein</fullName>
    </submittedName>
</protein>
<dbReference type="VEuPathDB" id="FungiDB:I7I52_00541"/>
<accession>A0A8H7Z2V1</accession>
<proteinExistence type="predicted"/>
<sequence length="126" mass="14473">MRATRYLLQLAYDIIRGSGEEAMEQMYGAHNDHPLRDFGLPPHEQQQQNGVEFGSGGVLVFFSFRLSYPLTRDRYASTHMSSSSARQKGPSPSSPFAVERARYIFWYARQGQRLRAYFGVETRECV</sequence>
<evidence type="ECO:0000313" key="1">
    <source>
        <dbReference type="EMBL" id="KAG5302797.1"/>
    </source>
</evidence>
<dbReference type="Proteomes" id="UP000670092">
    <property type="component" value="Unassembled WGS sequence"/>
</dbReference>
<reference evidence="1 2" key="1">
    <citation type="submission" date="2021-01" db="EMBL/GenBank/DDBJ databases">
        <title>Chromosome-level genome assembly of a human fungal pathogen reveals clustering of transcriptionally co-regulated genes.</title>
        <authorList>
            <person name="Voorhies M."/>
            <person name="Cohen S."/>
            <person name="Shea T.P."/>
            <person name="Petrus S."/>
            <person name="Munoz J.F."/>
            <person name="Poplawski S."/>
            <person name="Goldman W.E."/>
            <person name="Michael T."/>
            <person name="Cuomo C.A."/>
            <person name="Sil A."/>
            <person name="Beyhan S."/>
        </authorList>
    </citation>
    <scope>NUCLEOTIDE SEQUENCE [LARGE SCALE GENOMIC DNA]</scope>
    <source>
        <strain evidence="1 2">G184AR</strain>
    </source>
</reference>
<comment type="caution">
    <text evidence="1">The sequence shown here is derived from an EMBL/GenBank/DDBJ whole genome shotgun (WGS) entry which is preliminary data.</text>
</comment>
<dbReference type="AlphaFoldDB" id="A0A8H7Z2V1"/>
<gene>
    <name evidence="1" type="ORF">I7I52_00541</name>
</gene>
<name>A0A8H7Z2V1_AJECA</name>
<dbReference type="EMBL" id="JAEVHI010000001">
    <property type="protein sequence ID" value="KAG5302797.1"/>
    <property type="molecule type" value="Genomic_DNA"/>
</dbReference>
<organism evidence="1 2">
    <name type="scientific">Ajellomyces capsulatus</name>
    <name type="common">Darling's disease fungus</name>
    <name type="synonym">Histoplasma capsulatum</name>
    <dbReference type="NCBI Taxonomy" id="5037"/>
    <lineage>
        <taxon>Eukaryota</taxon>
        <taxon>Fungi</taxon>
        <taxon>Dikarya</taxon>
        <taxon>Ascomycota</taxon>
        <taxon>Pezizomycotina</taxon>
        <taxon>Eurotiomycetes</taxon>
        <taxon>Eurotiomycetidae</taxon>
        <taxon>Onygenales</taxon>
        <taxon>Ajellomycetaceae</taxon>
        <taxon>Histoplasma</taxon>
    </lineage>
</organism>